<keyword evidence="4" id="KW-0472">Membrane</keyword>
<dbReference type="Pfam" id="PF07730">
    <property type="entry name" value="HisKA_3"/>
    <property type="match status" value="1"/>
</dbReference>
<name>A0AB39TJ33_9ACTN</name>
<gene>
    <name evidence="6" type="ORF">AB2U05_12395</name>
</gene>
<keyword evidence="1" id="KW-0808">Transferase</keyword>
<feature type="transmembrane region" description="Helical" evidence="4">
    <location>
        <begin position="37"/>
        <end position="53"/>
    </location>
</feature>
<dbReference type="CDD" id="cd16917">
    <property type="entry name" value="HATPase_UhpB-NarQ-NarX-like"/>
    <property type="match status" value="1"/>
</dbReference>
<dbReference type="GO" id="GO:0000155">
    <property type="term" value="F:phosphorelay sensor kinase activity"/>
    <property type="evidence" value="ECO:0007669"/>
    <property type="project" value="InterPro"/>
</dbReference>
<dbReference type="PANTHER" id="PTHR24421:SF63">
    <property type="entry name" value="SENSOR HISTIDINE KINASE DESK"/>
    <property type="match status" value="1"/>
</dbReference>
<proteinExistence type="predicted"/>
<feature type="transmembrane region" description="Helical" evidence="4">
    <location>
        <begin position="168"/>
        <end position="187"/>
    </location>
</feature>
<feature type="transmembrane region" description="Helical" evidence="4">
    <location>
        <begin position="65"/>
        <end position="86"/>
    </location>
</feature>
<evidence type="ECO:0000313" key="6">
    <source>
        <dbReference type="EMBL" id="XDQ79202.1"/>
    </source>
</evidence>
<feature type="transmembrane region" description="Helical" evidence="4">
    <location>
        <begin position="145"/>
        <end position="162"/>
    </location>
</feature>
<sequence length="418" mass="44529">MSDTRRTHRTDDHMQVGLARASFMNVPGSPVETRRQLLVKVAWMLLWMLYLAYPAGNLLNGDHSTAGRVFGWCCLAGFVAAYVLLVIFRSQAGMKPRLCRVIVATMTVLAVAASFVLGGAFLTLFIYAAVCLAIIAPARYALRGLAGMAALTAVTGLLIHAGNDNTSTFALSAFLSGVAMTGLQRLVATMQELREARAAVAHLAASEERLRLARDLHDLLGHSLSLITLKSELAGRFMDAGKDEAARAQVADIEQVARQSLIDVREAVTGFRRPTLPVELAAARTALAAAQVRLDVAPDLADTWPALANEEAGALAWALREAVTNIVRHGEGATVCTVTADETWEATGERYAVLEIADDGPGPGKSQPGNGLSGLRERLALVDGRLWTGPGDRGKGFRLRASVPLRPAAVASEPHPQG</sequence>
<dbReference type="Gene3D" id="3.30.565.10">
    <property type="entry name" value="Histidine kinase-like ATPase, C-terminal domain"/>
    <property type="match status" value="1"/>
</dbReference>
<dbReference type="InterPro" id="IPR050482">
    <property type="entry name" value="Sensor_HK_TwoCompSys"/>
</dbReference>
<protein>
    <submittedName>
        <fullName evidence="6">Sensor histidine kinase</fullName>
    </submittedName>
</protein>
<feature type="domain" description="Signal transduction histidine kinase subgroup 3 dimerisation and phosphoacceptor" evidence="5">
    <location>
        <begin position="208"/>
        <end position="275"/>
    </location>
</feature>
<dbReference type="AlphaFoldDB" id="A0AB39TJ33"/>
<dbReference type="PANTHER" id="PTHR24421">
    <property type="entry name" value="NITRATE/NITRITE SENSOR PROTEIN NARX-RELATED"/>
    <property type="match status" value="1"/>
</dbReference>
<dbReference type="InterPro" id="IPR036890">
    <property type="entry name" value="HATPase_C_sf"/>
</dbReference>
<dbReference type="GO" id="GO:0016020">
    <property type="term" value="C:membrane"/>
    <property type="evidence" value="ECO:0007669"/>
    <property type="project" value="InterPro"/>
</dbReference>
<evidence type="ECO:0000256" key="1">
    <source>
        <dbReference type="ARBA" id="ARBA00022679"/>
    </source>
</evidence>
<dbReference type="RefSeq" id="WP_369183214.1">
    <property type="nucleotide sequence ID" value="NZ_CP163445.1"/>
</dbReference>
<dbReference type="InterPro" id="IPR011712">
    <property type="entry name" value="Sig_transdc_His_kin_sub3_dim/P"/>
</dbReference>
<dbReference type="EMBL" id="CP163445">
    <property type="protein sequence ID" value="XDQ79202.1"/>
    <property type="molecule type" value="Genomic_DNA"/>
</dbReference>
<keyword evidence="3" id="KW-0902">Two-component regulatory system</keyword>
<keyword evidence="4" id="KW-1133">Transmembrane helix</keyword>
<dbReference type="SUPFAM" id="SSF55874">
    <property type="entry name" value="ATPase domain of HSP90 chaperone/DNA topoisomerase II/histidine kinase"/>
    <property type="match status" value="1"/>
</dbReference>
<dbReference type="Gene3D" id="1.20.5.1930">
    <property type="match status" value="1"/>
</dbReference>
<organism evidence="6">
    <name type="scientific">Streptomyces sp. Y1</name>
    <dbReference type="NCBI Taxonomy" id="3238634"/>
    <lineage>
        <taxon>Bacteria</taxon>
        <taxon>Bacillati</taxon>
        <taxon>Actinomycetota</taxon>
        <taxon>Actinomycetes</taxon>
        <taxon>Kitasatosporales</taxon>
        <taxon>Streptomycetaceae</taxon>
        <taxon>Streptomyces</taxon>
    </lineage>
</organism>
<evidence type="ECO:0000256" key="3">
    <source>
        <dbReference type="ARBA" id="ARBA00023012"/>
    </source>
</evidence>
<evidence type="ECO:0000256" key="2">
    <source>
        <dbReference type="ARBA" id="ARBA00022777"/>
    </source>
</evidence>
<evidence type="ECO:0000259" key="5">
    <source>
        <dbReference type="Pfam" id="PF07730"/>
    </source>
</evidence>
<keyword evidence="2 6" id="KW-0418">Kinase</keyword>
<accession>A0AB39TJ33</accession>
<dbReference type="GO" id="GO:0046983">
    <property type="term" value="F:protein dimerization activity"/>
    <property type="evidence" value="ECO:0007669"/>
    <property type="project" value="InterPro"/>
</dbReference>
<reference evidence="6" key="1">
    <citation type="submission" date="2024-07" db="EMBL/GenBank/DDBJ databases">
        <authorList>
            <person name="Yu S.T."/>
        </authorList>
    </citation>
    <scope>NUCLEOTIDE SEQUENCE</scope>
    <source>
        <strain evidence="6">Y1</strain>
    </source>
</reference>
<evidence type="ECO:0000256" key="4">
    <source>
        <dbReference type="SAM" id="Phobius"/>
    </source>
</evidence>
<keyword evidence="4" id="KW-0812">Transmembrane</keyword>